<dbReference type="GO" id="GO:0046872">
    <property type="term" value="F:metal ion binding"/>
    <property type="evidence" value="ECO:0007669"/>
    <property type="project" value="UniProtKB-KW"/>
</dbReference>
<sequence>MMKIKTAKNSPYPIEVVKDKTYYWCSCGLSEIQPFCDGSHQSTEMTPLEFVASESKTVYFCGCKQSANAPLCDGMHKTL</sequence>
<dbReference type="RefSeq" id="WP_353438019.1">
    <property type="nucleotide sequence ID" value="NZ_CP099959.1"/>
</dbReference>
<evidence type="ECO:0000259" key="5">
    <source>
        <dbReference type="SMART" id="SM00704"/>
    </source>
</evidence>
<evidence type="ECO:0000256" key="2">
    <source>
        <dbReference type="ARBA" id="ARBA00022723"/>
    </source>
</evidence>
<dbReference type="GO" id="GO:0051537">
    <property type="term" value="F:2 iron, 2 sulfur cluster binding"/>
    <property type="evidence" value="ECO:0007669"/>
    <property type="project" value="UniProtKB-KW"/>
</dbReference>
<evidence type="ECO:0000256" key="3">
    <source>
        <dbReference type="ARBA" id="ARBA00023004"/>
    </source>
</evidence>
<dbReference type="AlphaFoldDB" id="A0AAU8A0B2"/>
<dbReference type="InterPro" id="IPR052950">
    <property type="entry name" value="CISD"/>
</dbReference>
<evidence type="ECO:0000313" key="6">
    <source>
        <dbReference type="EMBL" id="XCC57014.1"/>
    </source>
</evidence>
<dbReference type="GO" id="GO:0005737">
    <property type="term" value="C:cytoplasm"/>
    <property type="evidence" value="ECO:0007669"/>
    <property type="project" value="UniProtKB-ARBA"/>
</dbReference>
<dbReference type="EMBL" id="CP099959">
    <property type="protein sequence ID" value="XCC57014.1"/>
    <property type="molecule type" value="Genomic_DNA"/>
</dbReference>
<dbReference type="SMART" id="SM00704">
    <property type="entry name" value="ZnF_CDGSH"/>
    <property type="match status" value="2"/>
</dbReference>
<dbReference type="InterPro" id="IPR042216">
    <property type="entry name" value="MitoNEET_CISD"/>
</dbReference>
<name>A0AAU8A0B2_9BURK</name>
<organism evidence="6">
    <name type="scientific">Polynucleobacter sp. UK-FUSCHL-C3</name>
    <dbReference type="NCBI Taxonomy" id="2955208"/>
    <lineage>
        <taxon>Bacteria</taxon>
        <taxon>Pseudomonadati</taxon>
        <taxon>Pseudomonadota</taxon>
        <taxon>Betaproteobacteria</taxon>
        <taxon>Burkholderiales</taxon>
        <taxon>Burkholderiaceae</taxon>
        <taxon>Polynucleobacter</taxon>
    </lineage>
</organism>
<gene>
    <name evidence="6" type="ORF">NKE59_05790</name>
</gene>
<protein>
    <submittedName>
        <fullName evidence="6">CDGSH iron-sulfur domain-containing protein</fullName>
    </submittedName>
</protein>
<reference evidence="6" key="1">
    <citation type="submission" date="2022-06" db="EMBL/GenBank/DDBJ databases">
        <title>New Polynucleobacter species.</title>
        <authorList>
            <person name="Hahn M.W."/>
        </authorList>
    </citation>
    <scope>NUCLEOTIDE SEQUENCE</scope>
    <source>
        <strain evidence="6">UK-FUSCHL-C3</strain>
    </source>
</reference>
<evidence type="ECO:0000256" key="4">
    <source>
        <dbReference type="ARBA" id="ARBA00023014"/>
    </source>
</evidence>
<feature type="domain" description="Iron-binding zinc finger CDGSH type" evidence="5">
    <location>
        <begin position="47"/>
        <end position="78"/>
    </location>
</feature>
<dbReference type="Pfam" id="PF09360">
    <property type="entry name" value="zf-CDGSH"/>
    <property type="match status" value="2"/>
</dbReference>
<dbReference type="InterPro" id="IPR018967">
    <property type="entry name" value="FeS-contain_CDGSH-typ"/>
</dbReference>
<keyword evidence="1" id="KW-0001">2Fe-2S</keyword>
<proteinExistence type="predicted"/>
<dbReference type="PANTHER" id="PTHR46491:SF3">
    <property type="entry name" value="CDGSH IRON-SULFUR DOMAIN-CONTAINING PROTEIN 3, MITOCHONDRIAL"/>
    <property type="match status" value="1"/>
</dbReference>
<keyword evidence="2" id="KW-0479">Metal-binding</keyword>
<accession>A0AAU8A0B2</accession>
<keyword evidence="4" id="KW-0411">Iron-sulfur</keyword>
<feature type="domain" description="Iron-binding zinc finger CDGSH type" evidence="5">
    <location>
        <begin position="9"/>
        <end position="46"/>
    </location>
</feature>
<evidence type="ECO:0000256" key="1">
    <source>
        <dbReference type="ARBA" id="ARBA00022714"/>
    </source>
</evidence>
<keyword evidence="3" id="KW-0408">Iron</keyword>
<dbReference type="PANTHER" id="PTHR46491">
    <property type="entry name" value="CDGSH IRON SULFUR DOMAIN PROTEIN HOMOLOG"/>
    <property type="match status" value="1"/>
</dbReference>
<dbReference type="Gene3D" id="3.40.5.90">
    <property type="entry name" value="CDGSH iron-sulfur domain, mitoNEET-type"/>
    <property type="match status" value="2"/>
</dbReference>